<name>A0A940DQW7_9BACT</name>
<evidence type="ECO:0000313" key="3">
    <source>
        <dbReference type="Proteomes" id="UP000725002"/>
    </source>
</evidence>
<dbReference type="SMART" id="SM00382">
    <property type="entry name" value="AAA"/>
    <property type="match status" value="1"/>
</dbReference>
<dbReference type="InterPro" id="IPR050304">
    <property type="entry name" value="MT-severing_AAA_ATPase"/>
</dbReference>
<dbReference type="PANTHER" id="PTHR23074:SF83">
    <property type="entry name" value="VACUOLAR PROTEIN SORTING-ASSOCIATED PROTEIN 4A"/>
    <property type="match status" value="1"/>
</dbReference>
<dbReference type="InterPro" id="IPR003959">
    <property type="entry name" value="ATPase_AAA_core"/>
</dbReference>
<feature type="domain" description="AAA+ ATPase" evidence="1">
    <location>
        <begin position="341"/>
        <end position="480"/>
    </location>
</feature>
<evidence type="ECO:0000313" key="2">
    <source>
        <dbReference type="EMBL" id="MBO8482944.1"/>
    </source>
</evidence>
<dbReference type="Gene3D" id="3.40.50.300">
    <property type="entry name" value="P-loop containing nucleotide triphosphate hydrolases"/>
    <property type="match status" value="1"/>
</dbReference>
<dbReference type="Proteomes" id="UP000725002">
    <property type="component" value="Unassembled WGS sequence"/>
</dbReference>
<protein>
    <submittedName>
        <fullName evidence="2">AAA family ATPase</fullName>
    </submittedName>
</protein>
<gene>
    <name evidence="2" type="ORF">IAB75_02335</name>
</gene>
<dbReference type="Pfam" id="PF00004">
    <property type="entry name" value="AAA"/>
    <property type="match status" value="1"/>
</dbReference>
<reference evidence="2" key="2">
    <citation type="journal article" date="2021" name="PeerJ">
        <title>Extensive microbial diversity within the chicken gut microbiome revealed by metagenomics and culture.</title>
        <authorList>
            <person name="Gilroy R."/>
            <person name="Ravi A."/>
            <person name="Getino M."/>
            <person name="Pursley I."/>
            <person name="Horton D.L."/>
            <person name="Alikhan N.F."/>
            <person name="Baker D."/>
            <person name="Gharbi K."/>
            <person name="Hall N."/>
            <person name="Watson M."/>
            <person name="Adriaenssens E.M."/>
            <person name="Foster-Nyarko E."/>
            <person name="Jarju S."/>
            <person name="Secka A."/>
            <person name="Antonio M."/>
            <person name="Oren A."/>
            <person name="Chaudhuri R.R."/>
            <person name="La Ragione R."/>
            <person name="Hildebrand F."/>
            <person name="Pallen M.J."/>
        </authorList>
    </citation>
    <scope>NUCLEOTIDE SEQUENCE</scope>
    <source>
        <strain evidence="2">G3-8215</strain>
    </source>
</reference>
<sequence length="558" mass="64117">MGKTKKARKTADAAPEKIGLLQAMEQVVKLSSRSELEDKFFTEAGSYIDIVSKELDMTPGQALMFCIFIDQSDDSRIRMRDLANHFNCRTISILRYSSDIDELEKRKLIRCSGASGDKCYKVPKDVVESIKKERPYTPKDMKGISCDELFEALDDLFTQKTDDEISEESLQEEITYLFDVNPQLDFVKKVSSYDLSDKERLLLIFFCHLFVRDSDDCIGFHDFNNLYEYKSTFRHQKTTLERMEHPLFKEGLIENAGSDGLGDRSSFKLTDLAKTELLSELGISLQNTRPDKNLLKYSSLAPKRMFYNASEQKQVDTLTSLLIQKNFSHIQTRLKENGMRTGFACLFHGGPGTGKTETVYQIARLTERNILQVNVSEIKSMWVGESEKNIKALFDRYRSLVEKEEKAPILFFNEADAIIGKRQEGAERAVEKMENSIQNIILQEMENLTGIMIATTNLTQNMDKAFERRFLYKIQFDKPSVEARQSIWESMLPDISKEEARMLATQYGFSGGQIENISRKRSVEKILYGEDGNGLERLKELCDNELIIKTDKQRKIGF</sequence>
<dbReference type="InterPro" id="IPR003593">
    <property type="entry name" value="AAA+_ATPase"/>
</dbReference>
<dbReference type="CDD" id="cd19481">
    <property type="entry name" value="RecA-like_protease"/>
    <property type="match status" value="1"/>
</dbReference>
<dbReference type="PANTHER" id="PTHR23074">
    <property type="entry name" value="AAA DOMAIN-CONTAINING"/>
    <property type="match status" value="1"/>
</dbReference>
<dbReference type="EMBL" id="JADILV010000015">
    <property type="protein sequence ID" value="MBO8482944.1"/>
    <property type="molecule type" value="Genomic_DNA"/>
</dbReference>
<accession>A0A940DQW7</accession>
<dbReference type="AlphaFoldDB" id="A0A940DQW7"/>
<evidence type="ECO:0000259" key="1">
    <source>
        <dbReference type="SMART" id="SM00382"/>
    </source>
</evidence>
<proteinExistence type="predicted"/>
<reference evidence="2" key="1">
    <citation type="submission" date="2020-10" db="EMBL/GenBank/DDBJ databases">
        <authorList>
            <person name="Gilroy R."/>
        </authorList>
    </citation>
    <scope>NUCLEOTIDE SEQUENCE</scope>
    <source>
        <strain evidence="2">G3-8215</strain>
    </source>
</reference>
<organism evidence="2 3">
    <name type="scientific">Candidatus Cryptobacteroides avicola</name>
    <dbReference type="NCBI Taxonomy" id="2840757"/>
    <lineage>
        <taxon>Bacteria</taxon>
        <taxon>Pseudomonadati</taxon>
        <taxon>Bacteroidota</taxon>
        <taxon>Bacteroidia</taxon>
        <taxon>Bacteroidales</taxon>
        <taxon>Candidatus Cryptobacteroides</taxon>
    </lineage>
</organism>
<comment type="caution">
    <text evidence="2">The sequence shown here is derived from an EMBL/GenBank/DDBJ whole genome shotgun (WGS) entry which is preliminary data.</text>
</comment>
<dbReference type="InterPro" id="IPR027417">
    <property type="entry name" value="P-loop_NTPase"/>
</dbReference>
<dbReference type="GO" id="GO:0005524">
    <property type="term" value="F:ATP binding"/>
    <property type="evidence" value="ECO:0007669"/>
    <property type="project" value="InterPro"/>
</dbReference>
<dbReference type="GO" id="GO:0016887">
    <property type="term" value="F:ATP hydrolysis activity"/>
    <property type="evidence" value="ECO:0007669"/>
    <property type="project" value="InterPro"/>
</dbReference>
<dbReference type="SUPFAM" id="SSF52540">
    <property type="entry name" value="P-loop containing nucleoside triphosphate hydrolases"/>
    <property type="match status" value="1"/>
</dbReference>